<dbReference type="Proteomes" id="UP000033103">
    <property type="component" value="Chromosome"/>
</dbReference>
<evidence type="ECO:0000313" key="4">
    <source>
        <dbReference type="EMBL" id="AKC95393.1"/>
    </source>
</evidence>
<keyword evidence="5" id="KW-1185">Reference proteome</keyword>
<dbReference type="AlphaFoldDB" id="A0A0E3UUL3"/>
<dbReference type="PANTHER" id="PTHR43420:SF12">
    <property type="entry name" value="N-ACETYLTRANSFERASE DOMAIN-CONTAINING PROTEIN"/>
    <property type="match status" value="1"/>
</dbReference>
<dbReference type="Pfam" id="PF00583">
    <property type="entry name" value="Acetyltransf_1"/>
    <property type="match status" value="1"/>
</dbReference>
<dbReference type="PANTHER" id="PTHR43420">
    <property type="entry name" value="ACETYLTRANSFERASE"/>
    <property type="match status" value="1"/>
</dbReference>
<dbReference type="GO" id="GO:0016747">
    <property type="term" value="F:acyltransferase activity, transferring groups other than amino-acyl groups"/>
    <property type="evidence" value="ECO:0007669"/>
    <property type="project" value="InterPro"/>
</dbReference>
<dbReference type="InterPro" id="IPR050680">
    <property type="entry name" value="YpeA/RimI_acetyltransf"/>
</dbReference>
<dbReference type="PROSITE" id="PS51186">
    <property type="entry name" value="GNAT"/>
    <property type="match status" value="1"/>
</dbReference>
<accession>A0A0E3UUL3</accession>
<protein>
    <recommendedName>
        <fullName evidence="3">N-acetyltransferase domain-containing protein</fullName>
    </recommendedName>
</protein>
<keyword evidence="2" id="KW-0012">Acyltransferase</keyword>
<dbReference type="InterPro" id="IPR016181">
    <property type="entry name" value="Acyl_CoA_acyltransferase"/>
</dbReference>
<evidence type="ECO:0000256" key="1">
    <source>
        <dbReference type="ARBA" id="ARBA00022679"/>
    </source>
</evidence>
<reference evidence="4 5" key="1">
    <citation type="journal article" date="2012" name="BMC Genomics">
        <title>Genomic sequence analysis and characterization of Sneathia amnii sp. nov.</title>
        <authorList>
            <consortium name="Vaginal Microbiome Consortium (additional members)"/>
            <person name="Harwich M.D.Jr."/>
            <person name="Serrano M.G."/>
            <person name="Fettweis J.M."/>
            <person name="Alves J.M."/>
            <person name="Reimers M.A."/>
            <person name="Buck G.A."/>
            <person name="Jefferson K.K."/>
        </authorList>
    </citation>
    <scope>NUCLEOTIDE SEQUENCE [LARGE SCALE GENOMIC DNA]</scope>
    <source>
        <strain evidence="4 5">SN35</strain>
    </source>
</reference>
<dbReference type="SUPFAM" id="SSF55729">
    <property type="entry name" value="Acyl-CoA N-acyltransferases (Nat)"/>
    <property type="match status" value="1"/>
</dbReference>
<evidence type="ECO:0000259" key="3">
    <source>
        <dbReference type="PROSITE" id="PS51186"/>
    </source>
</evidence>
<sequence length="145" mass="17001">MIIKKLDATLDRDILKRIYLYEEKIFGTAGVGQYNISPFTKYGSTYAIFNDTDIISVIEVIFSRDNIAYIYGVSTNEKFQNKGYARMLMNFMFSDLKDISIFELTVTCSNTYAIRLYSSLGFKITKNLDNEYFDNEKRFLMRKEK</sequence>
<dbReference type="HOGENOM" id="CLU_120426_0_0_0"/>
<keyword evidence="1" id="KW-0808">Transferase</keyword>
<dbReference type="KEGG" id="sns:VC03_02370"/>
<dbReference type="RefSeq" id="WP_046328499.1">
    <property type="nucleotide sequence ID" value="NZ_CP011280.1"/>
</dbReference>
<dbReference type="CDD" id="cd04301">
    <property type="entry name" value="NAT_SF"/>
    <property type="match status" value="1"/>
</dbReference>
<dbReference type="OrthoDB" id="89399at2"/>
<feature type="domain" description="N-acetyltransferase" evidence="3">
    <location>
        <begin position="1"/>
        <end position="145"/>
    </location>
</feature>
<dbReference type="PATRIC" id="fig|1069640.6.peg.454"/>
<organism evidence="4 5">
    <name type="scientific">Sneathia vaginalis</name>
    <dbReference type="NCBI Taxonomy" id="187101"/>
    <lineage>
        <taxon>Bacteria</taxon>
        <taxon>Fusobacteriati</taxon>
        <taxon>Fusobacteriota</taxon>
        <taxon>Fusobacteriia</taxon>
        <taxon>Fusobacteriales</taxon>
        <taxon>Leptotrichiaceae</taxon>
        <taxon>Sneathia</taxon>
    </lineage>
</organism>
<proteinExistence type="predicted"/>
<evidence type="ECO:0000313" key="5">
    <source>
        <dbReference type="Proteomes" id="UP000033103"/>
    </source>
</evidence>
<evidence type="ECO:0000256" key="2">
    <source>
        <dbReference type="ARBA" id="ARBA00023315"/>
    </source>
</evidence>
<dbReference type="Gene3D" id="3.40.630.30">
    <property type="match status" value="1"/>
</dbReference>
<gene>
    <name evidence="4" type="ORF">VC03_02370</name>
</gene>
<dbReference type="STRING" id="187101.VC03_02370"/>
<name>A0A0E3UUL3_9FUSO</name>
<dbReference type="EMBL" id="CP011280">
    <property type="protein sequence ID" value="AKC95393.1"/>
    <property type="molecule type" value="Genomic_DNA"/>
</dbReference>
<dbReference type="InterPro" id="IPR000182">
    <property type="entry name" value="GNAT_dom"/>
</dbReference>